<dbReference type="AlphaFoldDB" id="A0A0R2RJU0"/>
<dbReference type="InterPro" id="IPR012334">
    <property type="entry name" value="Pectin_lyas_fold"/>
</dbReference>
<protein>
    <recommendedName>
        <fullName evidence="1">Periplasmic copper-binding protein NosD beta helix domain-containing protein</fullName>
    </recommendedName>
</protein>
<dbReference type="InterPro" id="IPR007742">
    <property type="entry name" value="NosD_dom"/>
</dbReference>
<evidence type="ECO:0000313" key="3">
    <source>
        <dbReference type="Proteomes" id="UP000051269"/>
    </source>
</evidence>
<feature type="domain" description="Periplasmic copper-binding protein NosD beta helix" evidence="1">
    <location>
        <begin position="172"/>
        <end position="314"/>
    </location>
</feature>
<dbReference type="EMBL" id="LIBO01000012">
    <property type="protein sequence ID" value="KRO63039.1"/>
    <property type="molecule type" value="Genomic_DNA"/>
</dbReference>
<comment type="caution">
    <text evidence="2">The sequence shown here is derived from an EMBL/GenBank/DDBJ whole genome shotgun (WGS) entry which is preliminary data.</text>
</comment>
<organism evidence="2 3">
    <name type="scientific">Verrucomicrobia subdivision 6 bacterium BACL9 MAG-120507-bin52</name>
    <dbReference type="NCBI Taxonomy" id="1655590"/>
    <lineage>
        <taxon>Bacteria</taxon>
        <taxon>Pseudomonadati</taxon>
        <taxon>Verrucomicrobiota</taxon>
        <taxon>Verrucomicrobiia</taxon>
        <taxon>Verrucomicrobiales</taxon>
        <taxon>Verrucomicrobia subdivision 6</taxon>
    </lineage>
</organism>
<dbReference type="Pfam" id="PF05048">
    <property type="entry name" value="NosD"/>
    <property type="match status" value="2"/>
</dbReference>
<feature type="domain" description="Periplasmic copper-binding protein NosD beta helix" evidence="1">
    <location>
        <begin position="462"/>
        <end position="614"/>
    </location>
</feature>
<dbReference type="SUPFAM" id="SSF51126">
    <property type="entry name" value="Pectin lyase-like"/>
    <property type="match status" value="2"/>
</dbReference>
<reference evidence="2 3" key="1">
    <citation type="submission" date="2015-10" db="EMBL/GenBank/DDBJ databases">
        <title>Metagenome-Assembled Genomes uncover a global brackish microbiome.</title>
        <authorList>
            <person name="Hugerth L.W."/>
            <person name="Larsson J."/>
            <person name="Alneberg J."/>
            <person name="Lindh M.V."/>
            <person name="Legrand C."/>
            <person name="Pinhassi J."/>
            <person name="Andersson A.F."/>
        </authorList>
    </citation>
    <scope>NUCLEOTIDE SEQUENCE [LARGE SCALE GENOMIC DNA]</scope>
    <source>
        <strain evidence="2">BACL18 MAG-120507-bin52</strain>
    </source>
</reference>
<sequence>MTNSQGALLTSIRSSFLSFAIFLSSPLFLSAQSTEHFFTSPDAPFITGPKEEIHRVSLPAGTADAAQTLIDAARKEKPEAVLVLEPAGNLEVGAAPLRLGRKMCLQLSPAGGVRAGANCSAPSLISIEKAEFVSISSSGPEAATLDGGTQTINGIQIIEGSRINLDQLNILRCAKTGIDYRGTTNVTSLNEAASVTRCYFEKNGTALQVDQSGGFQCLDNVFKNQTETALSINSLNSIVAGNTFSGNKTDIRTSSDRGIITRNTFGKSERTLDLSPTSKGNLISENRGTAPDLILSIAGEGHQLFHNTLSGSAQLAAGTKEAFFISNENLQIDPATPGLKFFNPPTLNRPHTNSVIVAGKGRFDLPLIAGGKKEPKPADKDKPPKIVPVDLSLVETEIAKAQTEHPNDVLVIRLEGEYICKNPKGLELPPNSCLLMAADARILSDLSIPLEPAWARAEPLTQVILLPKTGFCSVSGGKLDANRQAHFPINANTGSIALIESTSLIAGARDGINTKNRKGSDPIFLYRCNVYGNNGRGIWSHCANRVHAIANVCTGNYMDGIDLDAHGINCTALFNTCTANRRHGVFIEEAIENNIVFGNQLHGNGTGVHVWNEEVKGNTGPNLISANHCSGNRRGIGLGGRADDKTSHGNLFFNNVCTENREDGILTGNSKAKENYFSQSVAFGNGKENIGVNRSAIFFNTVLPNP</sequence>
<proteinExistence type="predicted"/>
<dbReference type="SMART" id="SM00710">
    <property type="entry name" value="PbH1"/>
    <property type="match status" value="9"/>
</dbReference>
<accession>A0A0R2RJU0</accession>
<dbReference type="InterPro" id="IPR011050">
    <property type="entry name" value="Pectin_lyase_fold/virulence"/>
</dbReference>
<dbReference type="Proteomes" id="UP000051269">
    <property type="component" value="Unassembled WGS sequence"/>
</dbReference>
<name>A0A0R2RJU0_9BACT</name>
<evidence type="ECO:0000259" key="1">
    <source>
        <dbReference type="Pfam" id="PF05048"/>
    </source>
</evidence>
<dbReference type="Gene3D" id="2.160.20.10">
    <property type="entry name" value="Single-stranded right-handed beta-helix, Pectin lyase-like"/>
    <property type="match status" value="2"/>
</dbReference>
<gene>
    <name evidence="2" type="ORF">ABR82_06185</name>
</gene>
<dbReference type="InterPro" id="IPR006626">
    <property type="entry name" value="PbH1"/>
</dbReference>
<evidence type="ECO:0000313" key="2">
    <source>
        <dbReference type="EMBL" id="KRO63039.1"/>
    </source>
</evidence>